<dbReference type="EMBL" id="CADEBC010000540">
    <property type="protein sequence ID" value="CAB3249698.1"/>
    <property type="molecule type" value="Genomic_DNA"/>
</dbReference>
<reference evidence="2 3" key="1">
    <citation type="submission" date="2020-04" db="EMBL/GenBank/DDBJ databases">
        <authorList>
            <person name="Wallbank WR R."/>
            <person name="Pardo Diaz C."/>
            <person name="Kozak K."/>
            <person name="Martin S."/>
            <person name="Jiggins C."/>
            <person name="Moest M."/>
            <person name="Warren A I."/>
            <person name="Byers J.R.P. K."/>
            <person name="Montejo-Kovacevich G."/>
            <person name="Yen C E."/>
        </authorList>
    </citation>
    <scope>NUCLEOTIDE SEQUENCE [LARGE SCALE GENOMIC DNA]</scope>
</reference>
<sequence>MHQRNVIRNKHISPWHSDSDSDCNRLRSSLYPASSVSTDRSLGRTVLNFLAVCRCVPGQYRVHSACRARDENEDPG</sequence>
<keyword evidence="3" id="KW-1185">Reference proteome</keyword>
<evidence type="ECO:0000256" key="1">
    <source>
        <dbReference type="SAM" id="MobiDB-lite"/>
    </source>
</evidence>
<gene>
    <name evidence="2" type="ORF">APLA_LOCUS12200</name>
</gene>
<proteinExistence type="predicted"/>
<organism evidence="2 3">
    <name type="scientific">Arctia plantaginis</name>
    <name type="common">Wood tiger moth</name>
    <name type="synonym">Phalaena plantaginis</name>
    <dbReference type="NCBI Taxonomy" id="874455"/>
    <lineage>
        <taxon>Eukaryota</taxon>
        <taxon>Metazoa</taxon>
        <taxon>Ecdysozoa</taxon>
        <taxon>Arthropoda</taxon>
        <taxon>Hexapoda</taxon>
        <taxon>Insecta</taxon>
        <taxon>Pterygota</taxon>
        <taxon>Neoptera</taxon>
        <taxon>Endopterygota</taxon>
        <taxon>Lepidoptera</taxon>
        <taxon>Glossata</taxon>
        <taxon>Ditrysia</taxon>
        <taxon>Noctuoidea</taxon>
        <taxon>Erebidae</taxon>
        <taxon>Arctiinae</taxon>
        <taxon>Arctia</taxon>
    </lineage>
</organism>
<dbReference type="AlphaFoldDB" id="A0A8S1AK24"/>
<dbReference type="Proteomes" id="UP000494106">
    <property type="component" value="Unassembled WGS sequence"/>
</dbReference>
<evidence type="ECO:0000313" key="3">
    <source>
        <dbReference type="Proteomes" id="UP000494106"/>
    </source>
</evidence>
<evidence type="ECO:0000313" key="2">
    <source>
        <dbReference type="EMBL" id="CAB3249698.1"/>
    </source>
</evidence>
<protein>
    <submittedName>
        <fullName evidence="2">Uncharacterized protein</fullName>
    </submittedName>
</protein>
<accession>A0A8S1AK24</accession>
<feature type="compositionally biased region" description="Basic residues" evidence="1">
    <location>
        <begin position="1"/>
        <end position="13"/>
    </location>
</feature>
<comment type="caution">
    <text evidence="2">The sequence shown here is derived from an EMBL/GenBank/DDBJ whole genome shotgun (WGS) entry which is preliminary data.</text>
</comment>
<feature type="region of interest" description="Disordered" evidence="1">
    <location>
        <begin position="1"/>
        <end position="22"/>
    </location>
</feature>
<name>A0A8S1AK24_ARCPL</name>